<keyword evidence="2" id="KW-1003">Cell membrane</keyword>
<name>A0A7C5X1F3_9AQUI</name>
<evidence type="ECO:0000313" key="8">
    <source>
        <dbReference type="EMBL" id="HHO74275.1"/>
    </source>
</evidence>
<dbReference type="EMBL" id="DSAC01000077">
    <property type="protein sequence ID" value="HHO74275.1"/>
    <property type="molecule type" value="Genomic_DNA"/>
</dbReference>
<evidence type="ECO:0000256" key="4">
    <source>
        <dbReference type="ARBA" id="ARBA00022989"/>
    </source>
</evidence>
<feature type="transmembrane region" description="Helical" evidence="7">
    <location>
        <begin position="194"/>
        <end position="222"/>
    </location>
</feature>
<sequence length="298" mass="34010">MCGFRRRSCHRDPVSYGGQKDRDPRRATGLKRLLPLLLTLIFLSLLLYFLPPKEILSLFAEVSLKDFLWASLFYGLSHLSRSLRWKLLLKELSFFQCFLINSANVFLNNLLPARTGELSWFYYSKRLGVSLQRSVGIFLWGRILDLIALFVLLTFFYALHRGDFRFYILSIFLFFISLFIHIPLSKFKNFKGDLLTSTFASSLSVISSLMKFLSLILLLGLAPSVELFLGFSGGELSSVLPIHSFGGLGTYELSFSLPQKLFGESLKEGMKVAFVFHSFLLLSSALYGLIALYFLHKK</sequence>
<dbReference type="PANTHER" id="PTHR39087">
    <property type="entry name" value="UPF0104 MEMBRANE PROTEIN MJ1595"/>
    <property type="match status" value="1"/>
</dbReference>
<comment type="caution">
    <text evidence="8">The sequence shown here is derived from an EMBL/GenBank/DDBJ whole genome shotgun (WGS) entry which is preliminary data.</text>
</comment>
<accession>A0A7C5X1F3</accession>
<dbReference type="PANTHER" id="PTHR39087:SF2">
    <property type="entry name" value="UPF0104 MEMBRANE PROTEIN MJ1595"/>
    <property type="match status" value="1"/>
</dbReference>
<evidence type="ECO:0000256" key="5">
    <source>
        <dbReference type="ARBA" id="ARBA00023136"/>
    </source>
</evidence>
<dbReference type="Pfam" id="PF03706">
    <property type="entry name" value="LPG_synthase_TM"/>
    <property type="match status" value="1"/>
</dbReference>
<keyword evidence="3 7" id="KW-0812">Transmembrane</keyword>
<feature type="region of interest" description="Disordered" evidence="6">
    <location>
        <begin position="1"/>
        <end position="23"/>
    </location>
</feature>
<evidence type="ECO:0000256" key="2">
    <source>
        <dbReference type="ARBA" id="ARBA00022475"/>
    </source>
</evidence>
<organism evidence="8">
    <name type="scientific">Thermocrinis ruber</name>
    <dbReference type="NCBI Taxonomy" id="75906"/>
    <lineage>
        <taxon>Bacteria</taxon>
        <taxon>Pseudomonadati</taxon>
        <taxon>Aquificota</taxon>
        <taxon>Aquificia</taxon>
        <taxon>Aquificales</taxon>
        <taxon>Aquificaceae</taxon>
        <taxon>Thermocrinis</taxon>
    </lineage>
</organism>
<evidence type="ECO:0000256" key="7">
    <source>
        <dbReference type="SAM" id="Phobius"/>
    </source>
</evidence>
<feature type="transmembrane region" description="Helical" evidence="7">
    <location>
        <begin position="135"/>
        <end position="158"/>
    </location>
</feature>
<feature type="transmembrane region" description="Helical" evidence="7">
    <location>
        <begin position="164"/>
        <end position="182"/>
    </location>
</feature>
<dbReference type="GO" id="GO:0005886">
    <property type="term" value="C:plasma membrane"/>
    <property type="evidence" value="ECO:0007669"/>
    <property type="project" value="UniProtKB-SubCell"/>
</dbReference>
<evidence type="ECO:0000256" key="1">
    <source>
        <dbReference type="ARBA" id="ARBA00004651"/>
    </source>
</evidence>
<keyword evidence="5 7" id="KW-0472">Membrane</keyword>
<feature type="transmembrane region" description="Helical" evidence="7">
    <location>
        <begin position="274"/>
        <end position="295"/>
    </location>
</feature>
<evidence type="ECO:0000256" key="6">
    <source>
        <dbReference type="SAM" id="MobiDB-lite"/>
    </source>
</evidence>
<comment type="subcellular location">
    <subcellularLocation>
        <location evidence="1">Cell membrane</location>
        <topology evidence="1">Multi-pass membrane protein</topology>
    </subcellularLocation>
</comment>
<feature type="transmembrane region" description="Helical" evidence="7">
    <location>
        <begin position="33"/>
        <end position="50"/>
    </location>
</feature>
<keyword evidence="4 7" id="KW-1133">Transmembrane helix</keyword>
<dbReference type="AlphaFoldDB" id="A0A7C5X1F3"/>
<reference evidence="8" key="1">
    <citation type="journal article" date="2020" name="mSystems">
        <title>Genome- and Community-Level Interaction Insights into Carbon Utilization and Element Cycling Functions of Hydrothermarchaeota in Hydrothermal Sediment.</title>
        <authorList>
            <person name="Zhou Z."/>
            <person name="Liu Y."/>
            <person name="Xu W."/>
            <person name="Pan J."/>
            <person name="Luo Z.H."/>
            <person name="Li M."/>
        </authorList>
    </citation>
    <scope>NUCLEOTIDE SEQUENCE [LARGE SCALE GENOMIC DNA]</scope>
    <source>
        <strain evidence="8">SpSt-114</strain>
    </source>
</reference>
<evidence type="ECO:0000256" key="3">
    <source>
        <dbReference type="ARBA" id="ARBA00022692"/>
    </source>
</evidence>
<gene>
    <name evidence="8" type="ORF">ENN04_06535</name>
</gene>
<protein>
    <submittedName>
        <fullName evidence="8">Flippase-like domain-containing protein</fullName>
    </submittedName>
</protein>
<dbReference type="InterPro" id="IPR022791">
    <property type="entry name" value="L-PG_synthase/AglD"/>
</dbReference>
<proteinExistence type="predicted"/>